<evidence type="ECO:0000256" key="1">
    <source>
        <dbReference type="SAM" id="SignalP"/>
    </source>
</evidence>
<dbReference type="EMBL" id="JBEXPZ010000035">
    <property type="protein sequence ID" value="MET9848024.1"/>
    <property type="molecule type" value="Genomic_DNA"/>
</dbReference>
<comment type="caution">
    <text evidence="2">The sequence shown here is derived from an EMBL/GenBank/DDBJ whole genome shotgun (WGS) entry which is preliminary data.</text>
</comment>
<gene>
    <name evidence="2" type="ORF">ABZZ21_26465</name>
</gene>
<protein>
    <submittedName>
        <fullName evidence="2">Uncharacterized protein</fullName>
    </submittedName>
</protein>
<dbReference type="Proteomes" id="UP001550210">
    <property type="component" value="Unassembled WGS sequence"/>
</dbReference>
<organism evidence="2 3">
    <name type="scientific">Streptomyces ossamyceticus</name>
    <dbReference type="NCBI Taxonomy" id="249581"/>
    <lineage>
        <taxon>Bacteria</taxon>
        <taxon>Bacillati</taxon>
        <taxon>Actinomycetota</taxon>
        <taxon>Actinomycetes</taxon>
        <taxon>Kitasatosporales</taxon>
        <taxon>Streptomycetaceae</taxon>
        <taxon>Streptomyces</taxon>
    </lineage>
</organism>
<evidence type="ECO:0000313" key="3">
    <source>
        <dbReference type="Proteomes" id="UP001550210"/>
    </source>
</evidence>
<dbReference type="RefSeq" id="WP_355399626.1">
    <property type="nucleotide sequence ID" value="NZ_JBEGHN010000045.1"/>
</dbReference>
<keyword evidence="1" id="KW-0732">Signal</keyword>
<name>A0ABV2V2H3_9ACTN</name>
<feature type="signal peptide" evidence="1">
    <location>
        <begin position="1"/>
        <end position="45"/>
    </location>
</feature>
<proteinExistence type="predicted"/>
<dbReference type="PROSITE" id="PS51318">
    <property type="entry name" value="TAT"/>
    <property type="match status" value="1"/>
</dbReference>
<dbReference type="InterPro" id="IPR006311">
    <property type="entry name" value="TAT_signal"/>
</dbReference>
<feature type="chain" id="PRO_5045847035" evidence="1">
    <location>
        <begin position="46"/>
        <end position="257"/>
    </location>
</feature>
<sequence length="257" mass="27114">MSRTTQRHTINGENTVHSRFTTRRLTAAAVAGAAAVAVLAPAASAAEFGPQQGVQTVADQAAAKLPAKLTVGSYVAYLKAQKTPEAKSTLKSFSALPAAKKAKFVGYLQDGKIYGSLFKQLKGTLNRPVTNVTSYNADVKFVHSVSSKGGLKGGHLVTYSATEKIFNIPVTTEKLTLRYEVVKGKVQRNARAQAQVTNVNAAYAIKGGAVKVAVKGIARADVTWKATPRVQAVGKAVAKDQAVTGHTKTWTAQLIHG</sequence>
<evidence type="ECO:0000313" key="2">
    <source>
        <dbReference type="EMBL" id="MET9848024.1"/>
    </source>
</evidence>
<accession>A0ABV2V2H3</accession>
<reference evidence="2 3" key="1">
    <citation type="submission" date="2024-06" db="EMBL/GenBank/DDBJ databases">
        <title>The Natural Products Discovery Center: Release of the First 8490 Sequenced Strains for Exploring Actinobacteria Biosynthetic Diversity.</title>
        <authorList>
            <person name="Kalkreuter E."/>
            <person name="Kautsar S.A."/>
            <person name="Yang D."/>
            <person name="Bader C.D."/>
            <person name="Teijaro C.N."/>
            <person name="Fluegel L."/>
            <person name="Davis C.M."/>
            <person name="Simpson J.R."/>
            <person name="Lauterbach L."/>
            <person name="Steele A.D."/>
            <person name="Gui C."/>
            <person name="Meng S."/>
            <person name="Li G."/>
            <person name="Viehrig K."/>
            <person name="Ye F."/>
            <person name="Su P."/>
            <person name="Kiefer A.F."/>
            <person name="Nichols A."/>
            <person name="Cepeda A.J."/>
            <person name="Yan W."/>
            <person name="Fan B."/>
            <person name="Jiang Y."/>
            <person name="Adhikari A."/>
            <person name="Zheng C.-J."/>
            <person name="Schuster L."/>
            <person name="Cowan T.M."/>
            <person name="Smanski M.J."/>
            <person name="Chevrette M.G."/>
            <person name="De Carvalho L.P.S."/>
            <person name="Shen B."/>
        </authorList>
    </citation>
    <scope>NUCLEOTIDE SEQUENCE [LARGE SCALE GENOMIC DNA]</scope>
    <source>
        <strain evidence="2 3">NPDC006434</strain>
    </source>
</reference>
<keyword evidence="3" id="KW-1185">Reference proteome</keyword>